<protein>
    <submittedName>
        <fullName evidence="1">Uncharacterized protein</fullName>
    </submittedName>
</protein>
<name>A0A165EYM6_EXIGL</name>
<organism evidence="1 2">
    <name type="scientific">Exidia glandulosa HHB12029</name>
    <dbReference type="NCBI Taxonomy" id="1314781"/>
    <lineage>
        <taxon>Eukaryota</taxon>
        <taxon>Fungi</taxon>
        <taxon>Dikarya</taxon>
        <taxon>Basidiomycota</taxon>
        <taxon>Agaricomycotina</taxon>
        <taxon>Agaricomycetes</taxon>
        <taxon>Auriculariales</taxon>
        <taxon>Exidiaceae</taxon>
        <taxon>Exidia</taxon>
    </lineage>
</organism>
<dbReference type="InParanoid" id="A0A165EYM6"/>
<keyword evidence="2" id="KW-1185">Reference proteome</keyword>
<reference evidence="1 2" key="1">
    <citation type="journal article" date="2016" name="Mol. Biol. Evol.">
        <title>Comparative Genomics of Early-Diverging Mushroom-Forming Fungi Provides Insights into the Origins of Lignocellulose Decay Capabilities.</title>
        <authorList>
            <person name="Nagy L.G."/>
            <person name="Riley R."/>
            <person name="Tritt A."/>
            <person name="Adam C."/>
            <person name="Daum C."/>
            <person name="Floudas D."/>
            <person name="Sun H."/>
            <person name="Yadav J.S."/>
            <person name="Pangilinan J."/>
            <person name="Larsson K.H."/>
            <person name="Matsuura K."/>
            <person name="Barry K."/>
            <person name="Labutti K."/>
            <person name="Kuo R."/>
            <person name="Ohm R.A."/>
            <person name="Bhattacharya S.S."/>
            <person name="Shirouzu T."/>
            <person name="Yoshinaga Y."/>
            <person name="Martin F.M."/>
            <person name="Grigoriev I.V."/>
            <person name="Hibbett D.S."/>
        </authorList>
    </citation>
    <scope>NUCLEOTIDE SEQUENCE [LARGE SCALE GENOMIC DNA]</scope>
    <source>
        <strain evidence="1 2">HHB12029</strain>
    </source>
</reference>
<dbReference type="AlphaFoldDB" id="A0A165EYM6"/>
<dbReference type="EMBL" id="KV426110">
    <property type="protein sequence ID" value="KZV87986.1"/>
    <property type="molecule type" value="Genomic_DNA"/>
</dbReference>
<sequence length="210" mass="23663">MPALTSLVFDPHPYLMGKMNVDVSRSLLEATLPLPDVRSLYTSSQCYALAGVFPRVARLSLDISRLEEEEDALRWSTASRNVTNLALNSPVIWGPVVQTLVSGMVHIEELTFTEHISLENDLALFSSLEAVTSLNLPRLYELYLGYPPPYGDADADLEAHLTQDERERKQQKLQQLADDARMKAKDIARRIFPCIRILRIKGDCVCEFTV</sequence>
<proteinExistence type="predicted"/>
<evidence type="ECO:0000313" key="1">
    <source>
        <dbReference type="EMBL" id="KZV87986.1"/>
    </source>
</evidence>
<evidence type="ECO:0000313" key="2">
    <source>
        <dbReference type="Proteomes" id="UP000077266"/>
    </source>
</evidence>
<accession>A0A165EYM6</accession>
<gene>
    <name evidence="1" type="ORF">EXIGLDRAFT_723089</name>
</gene>
<dbReference type="Proteomes" id="UP000077266">
    <property type="component" value="Unassembled WGS sequence"/>
</dbReference>